<evidence type="ECO:0000313" key="2">
    <source>
        <dbReference type="Proteomes" id="UP000177187"/>
    </source>
</evidence>
<comment type="caution">
    <text evidence="1">The sequence shown here is derived from an EMBL/GenBank/DDBJ whole genome shotgun (WGS) entry which is preliminary data.</text>
</comment>
<reference evidence="1 2" key="1">
    <citation type="journal article" date="2016" name="Nat. Commun.">
        <title>Thousands of microbial genomes shed light on interconnected biogeochemical processes in an aquifer system.</title>
        <authorList>
            <person name="Anantharaman K."/>
            <person name="Brown C.T."/>
            <person name="Hug L.A."/>
            <person name="Sharon I."/>
            <person name="Castelle C.J."/>
            <person name="Probst A.J."/>
            <person name="Thomas B.C."/>
            <person name="Singh A."/>
            <person name="Wilkins M.J."/>
            <person name="Karaoz U."/>
            <person name="Brodie E.L."/>
            <person name="Williams K.H."/>
            <person name="Hubbard S.S."/>
            <person name="Banfield J.F."/>
        </authorList>
    </citation>
    <scope>NUCLEOTIDE SEQUENCE [LARGE SCALE GENOMIC DNA]</scope>
</reference>
<proteinExistence type="predicted"/>
<evidence type="ECO:0000313" key="1">
    <source>
        <dbReference type="EMBL" id="OGD72351.1"/>
    </source>
</evidence>
<name>A0A1F5EY63_9BACT</name>
<gene>
    <name evidence="1" type="ORF">A2Y64_00605</name>
</gene>
<sequence>MLALAAAASALSPAQSATVRVGPAPPLAGVLLVSDQEDGVSEPLYFDDYYADAVDDIFGHPYYYNILYHTRDVRVEDLTGHGAVVWYTGISGGTSSADGPAGHITLTLDEEDAVIQYLETTPDGECRGVWLSGMYIAWNCVAAVLTEGQLYSELFNNYIGLSYPTSNFRNPIHVDSSWIGGSGSSSPPLNGVPYSIWWAPGDYNYPDMLDTSGSAVSALTWQDSGGATHHSSVIANQGTSPYGGTWYIVLSALPLESIGTESSGEERSYMMSDILSWFQVTVGVEESSWGQIKASYAP</sequence>
<dbReference type="Proteomes" id="UP000177187">
    <property type="component" value="Unassembled WGS sequence"/>
</dbReference>
<accession>A0A1F5EY63</accession>
<protein>
    <submittedName>
        <fullName evidence="1">Uncharacterized protein</fullName>
    </submittedName>
</protein>
<dbReference type="AlphaFoldDB" id="A0A1F5EY63"/>
<dbReference type="EMBL" id="MFAF01000125">
    <property type="protein sequence ID" value="OGD72351.1"/>
    <property type="molecule type" value="Genomic_DNA"/>
</dbReference>
<organism evidence="1 2">
    <name type="scientific">Candidatus Coatesbacteria bacterium RBG_13_66_14</name>
    <dbReference type="NCBI Taxonomy" id="1817816"/>
    <lineage>
        <taxon>Bacteria</taxon>
        <taxon>Candidatus Coatesiibacteriota</taxon>
    </lineage>
</organism>